<proteinExistence type="predicted"/>
<gene>
    <name evidence="1" type="ORF">ACFP57_08625</name>
</gene>
<keyword evidence="2" id="KW-1185">Reference proteome</keyword>
<dbReference type="EMBL" id="JBHSUA010000018">
    <property type="protein sequence ID" value="MFC6397041.1"/>
    <property type="molecule type" value="Genomic_DNA"/>
</dbReference>
<comment type="caution">
    <text evidence="1">The sequence shown here is derived from an EMBL/GenBank/DDBJ whole genome shotgun (WGS) entry which is preliminary data.</text>
</comment>
<dbReference type="PANTHER" id="PTHR39757:SF5">
    <property type="entry name" value="OS02G0190600 PROTEIN"/>
    <property type="match status" value="1"/>
</dbReference>
<reference evidence="2" key="1">
    <citation type="journal article" date="2019" name="Int. J. Syst. Evol. Microbiol.">
        <title>The Global Catalogue of Microorganisms (GCM) 10K type strain sequencing project: providing services to taxonomists for standard genome sequencing and annotation.</title>
        <authorList>
            <consortium name="The Broad Institute Genomics Platform"/>
            <consortium name="The Broad Institute Genome Sequencing Center for Infectious Disease"/>
            <person name="Wu L."/>
            <person name="Ma J."/>
        </authorList>
    </citation>
    <scope>NUCLEOTIDE SEQUENCE [LARGE SCALE GENOMIC DNA]</scope>
    <source>
        <strain evidence="2">CGMCC 1.15277</strain>
    </source>
</reference>
<name>A0ABW1X1L8_9ACTN</name>
<dbReference type="RefSeq" id="WP_343884761.1">
    <property type="nucleotide sequence ID" value="NZ_BAAAKI010000003.1"/>
</dbReference>
<evidence type="ECO:0000313" key="2">
    <source>
        <dbReference type="Proteomes" id="UP001596266"/>
    </source>
</evidence>
<sequence>MTHDVAVLGLGPAGRALAHRLVAAGASVLAIDPSPQRPWRPTYGGWREQIPGWLGTEVIGASSDRTDLIARSRHRLPGTYVVLDNEALQTRLGLGGATVRAEHLSAEQARTLDARVVVDCRGNLRGAASGVPIQTAHGLKLPADVGRTLLGEGEGEADAVLMDWRPFDGTSGWGGRRPSFCYVIPLPDGRVLAEETCLAGRPPIERTELAHRLGVRLSRAGVDARHWRGAEVERVHIPMLPPPAEVPNRFGAAGAEVNPITGYSVFASLAAVDDAARSLLATGSLPDVPRPWRRIALEALLQLDGRGTVDLFDAYGRLPQRAQRAVLDPHSSQPDLLAALGRQWALMTPRGRLALVTATARGWMPTLGQRR</sequence>
<dbReference type="Proteomes" id="UP001596266">
    <property type="component" value="Unassembled WGS sequence"/>
</dbReference>
<accession>A0ABW1X1L8</accession>
<dbReference type="InterPro" id="IPR036188">
    <property type="entry name" value="FAD/NAD-bd_sf"/>
</dbReference>
<organism evidence="1 2">
    <name type="scientific">Luteococcus sanguinis</name>
    <dbReference type="NCBI Taxonomy" id="174038"/>
    <lineage>
        <taxon>Bacteria</taxon>
        <taxon>Bacillati</taxon>
        <taxon>Actinomycetota</taxon>
        <taxon>Actinomycetes</taxon>
        <taxon>Propionibacteriales</taxon>
        <taxon>Propionibacteriaceae</taxon>
        <taxon>Luteococcus</taxon>
    </lineage>
</organism>
<dbReference type="SUPFAM" id="SSF51905">
    <property type="entry name" value="FAD/NAD(P)-binding domain"/>
    <property type="match status" value="1"/>
</dbReference>
<protein>
    <submittedName>
        <fullName evidence="1">Lycopene cyclase family protein</fullName>
    </submittedName>
</protein>
<dbReference type="PANTHER" id="PTHR39757">
    <property type="match status" value="1"/>
</dbReference>
<dbReference type="Pfam" id="PF05834">
    <property type="entry name" value="Lycopene_cycl"/>
    <property type="match status" value="1"/>
</dbReference>
<evidence type="ECO:0000313" key="1">
    <source>
        <dbReference type="EMBL" id="MFC6397041.1"/>
    </source>
</evidence>